<evidence type="ECO:0000313" key="1">
    <source>
        <dbReference type="EMBL" id="GAA1572395.1"/>
    </source>
</evidence>
<keyword evidence="2" id="KW-1185">Reference proteome</keyword>
<proteinExistence type="predicted"/>
<gene>
    <name evidence="1" type="ORF">GCM10009804_30980</name>
</gene>
<organism evidence="1 2">
    <name type="scientific">Kribbella hippodromi</name>
    <dbReference type="NCBI Taxonomy" id="434347"/>
    <lineage>
        <taxon>Bacteria</taxon>
        <taxon>Bacillati</taxon>
        <taxon>Actinomycetota</taxon>
        <taxon>Actinomycetes</taxon>
        <taxon>Propionibacteriales</taxon>
        <taxon>Kribbellaceae</taxon>
        <taxon>Kribbella</taxon>
    </lineage>
</organism>
<dbReference type="Pfam" id="PF12079">
    <property type="entry name" value="DUF3558"/>
    <property type="match status" value="1"/>
</dbReference>
<dbReference type="EMBL" id="BAAAPH010000008">
    <property type="protein sequence ID" value="GAA1572395.1"/>
    <property type="molecule type" value="Genomic_DNA"/>
</dbReference>
<comment type="caution">
    <text evidence="1">The sequence shown here is derived from an EMBL/GenBank/DDBJ whole genome shotgun (WGS) entry which is preliminary data.</text>
</comment>
<accession>A0ABP4P2M4</accession>
<evidence type="ECO:0000313" key="2">
    <source>
        <dbReference type="Proteomes" id="UP001501705"/>
    </source>
</evidence>
<reference evidence="2" key="1">
    <citation type="journal article" date="2019" name="Int. J. Syst. Evol. Microbiol.">
        <title>The Global Catalogue of Microorganisms (GCM) 10K type strain sequencing project: providing services to taxonomists for standard genome sequencing and annotation.</title>
        <authorList>
            <consortium name="The Broad Institute Genomics Platform"/>
            <consortium name="The Broad Institute Genome Sequencing Center for Infectious Disease"/>
            <person name="Wu L."/>
            <person name="Ma J."/>
        </authorList>
    </citation>
    <scope>NUCLEOTIDE SEQUENCE [LARGE SCALE GENOMIC DNA]</scope>
    <source>
        <strain evidence="2">JCM 15572</strain>
    </source>
</reference>
<sequence length="132" mass="14672">MRDCAALDRVPVTKWQVKPGKPVAEYLEGTRTLTCTWAYKQPPYSLSVIVYQKSVYGSYIFSDTEPREIKVGGFPAWSGARMQVRPTCEVVIDIHDGQRAVVDYNVTGPVDGRTVNCDFMPGIATDLIAALR</sequence>
<dbReference type="Proteomes" id="UP001501705">
    <property type="component" value="Unassembled WGS sequence"/>
</dbReference>
<protein>
    <submittedName>
        <fullName evidence="1">Uncharacterized protein</fullName>
    </submittedName>
</protein>
<name>A0ABP4P2M4_9ACTN</name>
<dbReference type="InterPro" id="IPR024520">
    <property type="entry name" value="DUF3558"/>
</dbReference>